<organism evidence="2 3">
    <name type="scientific">Falsibacillus pallidus</name>
    <dbReference type="NCBI Taxonomy" id="493781"/>
    <lineage>
        <taxon>Bacteria</taxon>
        <taxon>Bacillati</taxon>
        <taxon>Bacillota</taxon>
        <taxon>Bacilli</taxon>
        <taxon>Bacillales</taxon>
        <taxon>Bacillaceae</taxon>
        <taxon>Falsibacillus</taxon>
    </lineage>
</organism>
<accession>A0A370G8B9</accession>
<evidence type="ECO:0000256" key="1">
    <source>
        <dbReference type="SAM" id="Coils"/>
    </source>
</evidence>
<keyword evidence="3" id="KW-1185">Reference proteome</keyword>
<comment type="caution">
    <text evidence="2">The sequence shown here is derived from an EMBL/GenBank/DDBJ whole genome shotgun (WGS) entry which is preliminary data.</text>
</comment>
<gene>
    <name evidence="2" type="ORF">DFR59_11362</name>
</gene>
<dbReference type="AlphaFoldDB" id="A0A370G8B9"/>
<evidence type="ECO:0000313" key="3">
    <source>
        <dbReference type="Proteomes" id="UP000255326"/>
    </source>
</evidence>
<feature type="coiled-coil region" evidence="1">
    <location>
        <begin position="21"/>
        <end position="62"/>
    </location>
</feature>
<evidence type="ECO:0000313" key="2">
    <source>
        <dbReference type="EMBL" id="RDI40038.1"/>
    </source>
</evidence>
<reference evidence="2 3" key="1">
    <citation type="submission" date="2018-07" db="EMBL/GenBank/DDBJ databases">
        <title>Genomic Encyclopedia of Type Strains, Phase IV (KMG-IV): sequencing the most valuable type-strain genomes for metagenomic binning, comparative biology and taxonomic classification.</title>
        <authorList>
            <person name="Goeker M."/>
        </authorList>
    </citation>
    <scope>NUCLEOTIDE SEQUENCE [LARGE SCALE GENOMIC DNA]</scope>
    <source>
        <strain evidence="2 3">DSM 25281</strain>
    </source>
</reference>
<dbReference type="EMBL" id="QQAY01000013">
    <property type="protein sequence ID" value="RDI40038.1"/>
    <property type="molecule type" value="Genomic_DNA"/>
</dbReference>
<sequence>METNQVLQAVKELGTQMNDRFDRLESRVEKVESRLDLVETRLDRLEEGQQVIKDQLELLVKEHWENKTDIHKLKKIIRIAQS</sequence>
<proteinExistence type="predicted"/>
<dbReference type="OrthoDB" id="2886477at2"/>
<dbReference type="Gene3D" id="1.20.5.340">
    <property type="match status" value="1"/>
</dbReference>
<keyword evidence="1" id="KW-0175">Coiled coil</keyword>
<protein>
    <submittedName>
        <fullName evidence="2">Uncharacterized protein</fullName>
    </submittedName>
</protein>
<name>A0A370G8B9_9BACI</name>
<dbReference type="RefSeq" id="WP_114746607.1">
    <property type="nucleotide sequence ID" value="NZ_QQAY01000013.1"/>
</dbReference>
<dbReference type="SUPFAM" id="SSF57997">
    <property type="entry name" value="Tropomyosin"/>
    <property type="match status" value="1"/>
</dbReference>
<dbReference type="Proteomes" id="UP000255326">
    <property type="component" value="Unassembled WGS sequence"/>
</dbReference>